<keyword evidence="8" id="KW-0175">Coiled coil</keyword>
<evidence type="ECO:0000256" key="11">
    <source>
        <dbReference type="ARBA" id="ARBA00023303"/>
    </source>
</evidence>
<evidence type="ECO:0000259" key="14">
    <source>
        <dbReference type="Pfam" id="PF00520"/>
    </source>
</evidence>
<dbReference type="Gene3D" id="1.20.120.350">
    <property type="entry name" value="Voltage-gated potassium channels. Chain C"/>
    <property type="match status" value="1"/>
</dbReference>
<dbReference type="EMBL" id="KK115528">
    <property type="protein sequence ID" value="KFM65361.1"/>
    <property type="molecule type" value="Genomic_DNA"/>
</dbReference>
<keyword evidence="10 13" id="KW-0472">Membrane</keyword>
<evidence type="ECO:0000256" key="12">
    <source>
        <dbReference type="ARBA" id="ARBA00031989"/>
    </source>
</evidence>
<evidence type="ECO:0000256" key="5">
    <source>
        <dbReference type="ARBA" id="ARBA00022692"/>
    </source>
</evidence>
<name>A0A087TJS2_STEMI</name>
<evidence type="ECO:0000256" key="6">
    <source>
        <dbReference type="ARBA" id="ARBA00022882"/>
    </source>
</evidence>
<evidence type="ECO:0000256" key="13">
    <source>
        <dbReference type="SAM" id="Phobius"/>
    </source>
</evidence>
<evidence type="ECO:0000256" key="7">
    <source>
        <dbReference type="ARBA" id="ARBA00022989"/>
    </source>
</evidence>
<dbReference type="PANTHER" id="PTHR46480:SF1">
    <property type="entry name" value="VOLTAGE-GATED HYDROGEN CHANNEL 1"/>
    <property type="match status" value="1"/>
</dbReference>
<keyword evidence="9" id="KW-0406">Ion transport</keyword>
<dbReference type="STRING" id="407821.A0A087TJS2"/>
<protein>
    <recommendedName>
        <fullName evidence="2">Voltage-gated hydrogen channel 1</fullName>
    </recommendedName>
    <alternativeName>
        <fullName evidence="12">Hydrogen voltage-gated channel 1</fullName>
    </alternativeName>
</protein>
<dbReference type="PANTHER" id="PTHR46480">
    <property type="entry name" value="F20B24.22"/>
    <property type="match status" value="1"/>
</dbReference>
<accession>A0A087TJS2</accession>
<dbReference type="InterPro" id="IPR031846">
    <property type="entry name" value="Hvcn1"/>
</dbReference>
<gene>
    <name evidence="15" type="ORF">X975_24329</name>
</gene>
<feature type="domain" description="Ion transport" evidence="14">
    <location>
        <begin position="53"/>
        <end position="171"/>
    </location>
</feature>
<dbReference type="InterPro" id="IPR005821">
    <property type="entry name" value="Ion_trans_dom"/>
</dbReference>
<keyword evidence="16" id="KW-1185">Reference proteome</keyword>
<comment type="subcellular location">
    <subcellularLocation>
        <location evidence="1">Cell membrane</location>
        <topology evidence="1">Multi-pass membrane protein</topology>
    </subcellularLocation>
</comment>
<evidence type="ECO:0000256" key="3">
    <source>
        <dbReference type="ARBA" id="ARBA00022448"/>
    </source>
</evidence>
<organism evidence="15 16">
    <name type="scientific">Stegodyphus mimosarum</name>
    <name type="common">African social velvet spider</name>
    <dbReference type="NCBI Taxonomy" id="407821"/>
    <lineage>
        <taxon>Eukaryota</taxon>
        <taxon>Metazoa</taxon>
        <taxon>Ecdysozoa</taxon>
        <taxon>Arthropoda</taxon>
        <taxon>Chelicerata</taxon>
        <taxon>Arachnida</taxon>
        <taxon>Araneae</taxon>
        <taxon>Araneomorphae</taxon>
        <taxon>Entelegynae</taxon>
        <taxon>Eresoidea</taxon>
        <taxon>Eresidae</taxon>
        <taxon>Stegodyphus</taxon>
    </lineage>
</organism>
<dbReference type="Pfam" id="PF00520">
    <property type="entry name" value="Ion_trans"/>
    <property type="match status" value="1"/>
</dbReference>
<evidence type="ECO:0000313" key="15">
    <source>
        <dbReference type="EMBL" id="KFM65361.1"/>
    </source>
</evidence>
<keyword evidence="3" id="KW-0813">Transport</keyword>
<keyword evidence="6" id="KW-0851">Voltage-gated channel</keyword>
<evidence type="ECO:0000256" key="8">
    <source>
        <dbReference type="ARBA" id="ARBA00023054"/>
    </source>
</evidence>
<keyword evidence="7 13" id="KW-1133">Transmembrane helix</keyword>
<dbReference type="Proteomes" id="UP000054359">
    <property type="component" value="Unassembled WGS sequence"/>
</dbReference>
<evidence type="ECO:0000256" key="4">
    <source>
        <dbReference type="ARBA" id="ARBA00022475"/>
    </source>
</evidence>
<dbReference type="GO" id="GO:0034702">
    <property type="term" value="C:monoatomic ion channel complex"/>
    <property type="evidence" value="ECO:0007669"/>
    <property type="project" value="UniProtKB-KW"/>
</dbReference>
<evidence type="ECO:0000256" key="9">
    <source>
        <dbReference type="ARBA" id="ARBA00023065"/>
    </source>
</evidence>
<dbReference type="OrthoDB" id="427456at2759"/>
<dbReference type="GO" id="GO:0005886">
    <property type="term" value="C:plasma membrane"/>
    <property type="evidence" value="ECO:0007669"/>
    <property type="project" value="UniProtKB-SubCell"/>
</dbReference>
<evidence type="ECO:0000313" key="16">
    <source>
        <dbReference type="Proteomes" id="UP000054359"/>
    </source>
</evidence>
<reference evidence="15 16" key="1">
    <citation type="submission" date="2013-11" db="EMBL/GenBank/DDBJ databases">
        <title>Genome sequencing of Stegodyphus mimosarum.</title>
        <authorList>
            <person name="Bechsgaard J."/>
        </authorList>
    </citation>
    <scope>NUCLEOTIDE SEQUENCE [LARGE SCALE GENOMIC DNA]</scope>
</reference>
<evidence type="ECO:0000256" key="10">
    <source>
        <dbReference type="ARBA" id="ARBA00023136"/>
    </source>
</evidence>
<dbReference type="AlphaFoldDB" id="A0A087TJS2"/>
<feature type="transmembrane region" description="Helical" evidence="13">
    <location>
        <begin position="53"/>
        <end position="74"/>
    </location>
</feature>
<dbReference type="GO" id="GO:0030171">
    <property type="term" value="F:voltage-gated proton channel activity"/>
    <property type="evidence" value="ECO:0007669"/>
    <property type="project" value="InterPro"/>
</dbReference>
<feature type="non-terminal residue" evidence="15">
    <location>
        <position position="198"/>
    </location>
</feature>
<keyword evidence="4" id="KW-1003">Cell membrane</keyword>
<keyword evidence="5 13" id="KW-0812">Transmembrane</keyword>
<keyword evidence="11" id="KW-0407">Ion channel</keyword>
<sequence length="198" mass="22801">MEKFENVNKSIEQLNFKDDGSSSVLSDTEEDPSLRPLLTFRERLCKLFESHKFQVGVVALVVIDCLIVIAELILEVKHHELHDSLAPHVLHYMSIAILSIFIIEILLKIYAFRTEFFCHKLEVFDAFVVFLSFALDIGFQEQETVSNGIDLIIILRLWRVARILNAAAVLEVTIDQEWPNFMSVGAVYKVSETFKSYY</sequence>
<evidence type="ECO:0000256" key="2">
    <source>
        <dbReference type="ARBA" id="ARBA00015897"/>
    </source>
</evidence>
<proteinExistence type="predicted"/>
<dbReference type="SUPFAM" id="SSF81324">
    <property type="entry name" value="Voltage-gated potassium channels"/>
    <property type="match status" value="1"/>
</dbReference>
<feature type="transmembrane region" description="Helical" evidence="13">
    <location>
        <begin position="89"/>
        <end position="111"/>
    </location>
</feature>
<dbReference type="OMA" id="WEDEELH"/>
<evidence type="ECO:0000256" key="1">
    <source>
        <dbReference type="ARBA" id="ARBA00004651"/>
    </source>
</evidence>
<dbReference type="InterPro" id="IPR027359">
    <property type="entry name" value="Volt_channel_dom_sf"/>
</dbReference>